<dbReference type="PANTHER" id="PTHR47435">
    <property type="entry name" value="KELCH REPEAT PROTEIN (AFU_ORTHOLOGUE AFUA_5G12780)"/>
    <property type="match status" value="1"/>
</dbReference>
<evidence type="ECO:0000256" key="3">
    <source>
        <dbReference type="SAM" id="MobiDB-lite"/>
    </source>
</evidence>
<keyword evidence="4" id="KW-0812">Transmembrane</keyword>
<dbReference type="GO" id="GO:0019760">
    <property type="term" value="P:glucosinolate metabolic process"/>
    <property type="evidence" value="ECO:0007669"/>
    <property type="project" value="UniProtKB-ARBA"/>
</dbReference>
<feature type="region of interest" description="Disordered" evidence="3">
    <location>
        <begin position="1"/>
        <end position="166"/>
    </location>
</feature>
<feature type="transmembrane region" description="Helical" evidence="4">
    <location>
        <begin position="721"/>
        <end position="745"/>
    </location>
</feature>
<evidence type="ECO:0000256" key="4">
    <source>
        <dbReference type="SAM" id="Phobius"/>
    </source>
</evidence>
<reference evidence="5" key="1">
    <citation type="submission" date="2023-06" db="EMBL/GenBank/DDBJ databases">
        <title>Genome-scale phylogeny and comparative genomics of the fungal order Sordariales.</title>
        <authorList>
            <consortium name="Lawrence Berkeley National Laboratory"/>
            <person name="Hensen N."/>
            <person name="Bonometti L."/>
            <person name="Westerberg I."/>
            <person name="Brannstrom I.O."/>
            <person name="Guillou S."/>
            <person name="Cros-Aarteil S."/>
            <person name="Calhoun S."/>
            <person name="Haridas S."/>
            <person name="Kuo A."/>
            <person name="Mondo S."/>
            <person name="Pangilinan J."/>
            <person name="Riley R."/>
            <person name="LaButti K."/>
            <person name="Andreopoulos B."/>
            <person name="Lipzen A."/>
            <person name="Chen C."/>
            <person name="Yanf M."/>
            <person name="Daum C."/>
            <person name="Ng V."/>
            <person name="Clum A."/>
            <person name="Steindorff A."/>
            <person name="Ohm R."/>
            <person name="Martin F."/>
            <person name="Silar P."/>
            <person name="Natvig D."/>
            <person name="Lalanne C."/>
            <person name="Gautier V."/>
            <person name="Ament-velasquez S.L."/>
            <person name="Kruys A."/>
            <person name="Hutchinson M.I."/>
            <person name="Powell A.J."/>
            <person name="Barry K."/>
            <person name="Miller A.N."/>
            <person name="Grigoriev I.V."/>
            <person name="Debuchy R."/>
            <person name="Gladieux P."/>
            <person name="Thoren M.H."/>
            <person name="Johannesson H."/>
        </authorList>
    </citation>
    <scope>NUCLEOTIDE SEQUENCE</scope>
    <source>
        <strain evidence="5">SMH3391-2</strain>
    </source>
</reference>
<feature type="compositionally biased region" description="Low complexity" evidence="3">
    <location>
        <begin position="906"/>
        <end position="915"/>
    </location>
</feature>
<dbReference type="SUPFAM" id="SSF117281">
    <property type="entry name" value="Kelch motif"/>
    <property type="match status" value="1"/>
</dbReference>
<accession>A0AA39XM78</accession>
<evidence type="ECO:0000256" key="2">
    <source>
        <dbReference type="ARBA" id="ARBA00023004"/>
    </source>
</evidence>
<keyword evidence="1" id="KW-0677">Repeat</keyword>
<feature type="region of interest" description="Disordered" evidence="3">
    <location>
        <begin position="808"/>
        <end position="828"/>
    </location>
</feature>
<dbReference type="Proteomes" id="UP001174934">
    <property type="component" value="Unassembled WGS sequence"/>
</dbReference>
<evidence type="ECO:0008006" key="7">
    <source>
        <dbReference type="Google" id="ProtNLM"/>
    </source>
</evidence>
<keyword evidence="6" id="KW-1185">Reference proteome</keyword>
<dbReference type="PANTHER" id="PTHR47435:SF4">
    <property type="entry name" value="KELCH REPEAT PROTEIN (AFU_ORTHOLOGUE AFUA_5G12780)"/>
    <property type="match status" value="1"/>
</dbReference>
<dbReference type="Pfam" id="PF24681">
    <property type="entry name" value="Kelch_KLHDC2_KLHL20_DRC7"/>
    <property type="match status" value="1"/>
</dbReference>
<dbReference type="Gene3D" id="2.120.10.80">
    <property type="entry name" value="Kelch-type beta propeller"/>
    <property type="match status" value="2"/>
</dbReference>
<evidence type="ECO:0000313" key="5">
    <source>
        <dbReference type="EMBL" id="KAK0636614.1"/>
    </source>
</evidence>
<feature type="region of interest" description="Disordered" evidence="3">
    <location>
        <begin position="844"/>
        <end position="876"/>
    </location>
</feature>
<name>A0AA39XM78_9PEZI</name>
<gene>
    <name evidence="5" type="ORF">B0T17DRAFT_613323</name>
</gene>
<dbReference type="AlphaFoldDB" id="A0AA39XM78"/>
<sequence length="995" mass="104859">MPFTKVQKRPLDPEISFTHPSRPKFHHQYTNDRIREGSGRPPSFSMSTNIKKGRKSVFKEVGLDSDEPIHGYPQGKEFGETTDQASSTSTRVSVIRHNHSKSDDGSKERKRLRTQDYDENEAQSPRSPPTSPSSSKSNKPWYAKLAPGRRPRIRSAASAPPSTMPGLSRLTTTALLIAVVLPGFSYYNGRGQVSLAGADAGVVHYRAELVDHTLGTRADSPTQVCKRWGHQTAQLNGTLYIYGGQAKTSSDQTTNTWNNNLLSLDLTKSWDITSPALRGLPQPSGPPTVSLGYLWNDYNNLYLYGGEFPDNPFVEPAPVSTWQYAIGSQTWTEYPNPRTSAGNNSNSGDVPLQRSAEGAGLSVPELGLSWYFGGHLDLSTTPGWSNQIERVYLKSLLEFTHPGYTNDGVQSLADGSGAGEGGVYRNITEGGLQVNTAFSERADGVLVFVPGWGEKGVLIGLAGGTADTFTNDLSTLDVYDIARSEWYHQQTSGEPPSVRVNPCAVIASAPDASSFQIYLYGGQNLQPYKEQIQYSDMYILSIPAFTWIKVPQSGTNIPPARAGHTCSLRDGQIVVVGGYIGTTTPCESPGVFVFDATSLKWTSKFTARQHAADLDPENSVLGNSNGYQVPAVVASVIGGGSTGGATATTPAAGPATGGPFATGKSPVFTITASGSTATVTQWGPGATATGGASSSPPPTGTGNNNNDTNDNNAADDRRPELIAAGIIAGFAGLLAAYLGYCAWLYRRQVRAYKSHLAVANRYSPAGASTGGLSGGLAAFFGGVGRKGGGSKNSKNSAVVAAAGDEKPWSRGRASHYERNNQSTSTVDSVGGYWKRAATEPKLFFEGAGEGSGSNEPTPGSGYSYSSGHPSQGYTGPYPAARPAGWWDGISGEVSGSGSGSGGSGSGITPSSRRSGQAASSTRQHASMEMSLSPGPRRSRSRESGSSTEALLDGQEPSFFSVVMGPRRALRVVNGLEGDGNGNSNNNGNEEGHGGS</sequence>
<feature type="region of interest" description="Disordered" evidence="3">
    <location>
        <begin position="972"/>
        <end position="995"/>
    </location>
</feature>
<keyword evidence="4" id="KW-1133">Transmembrane helix</keyword>
<evidence type="ECO:0000313" key="6">
    <source>
        <dbReference type="Proteomes" id="UP001174934"/>
    </source>
</evidence>
<comment type="caution">
    <text evidence="5">The sequence shown here is derived from an EMBL/GenBank/DDBJ whole genome shotgun (WGS) entry which is preliminary data.</text>
</comment>
<protein>
    <recommendedName>
        <fullName evidence="7">Kelch repeat-containing protein</fullName>
    </recommendedName>
</protein>
<proteinExistence type="predicted"/>
<feature type="compositionally biased region" description="Gly residues" evidence="3">
    <location>
        <begin position="894"/>
        <end position="905"/>
    </location>
</feature>
<keyword evidence="4" id="KW-0472">Membrane</keyword>
<feature type="compositionally biased region" description="Basic and acidic residues" evidence="3">
    <location>
        <begin position="808"/>
        <end position="818"/>
    </location>
</feature>
<feature type="region of interest" description="Disordered" evidence="3">
    <location>
        <begin position="679"/>
        <end position="715"/>
    </location>
</feature>
<feature type="region of interest" description="Disordered" evidence="3">
    <location>
        <begin position="888"/>
        <end position="958"/>
    </location>
</feature>
<feature type="compositionally biased region" description="Polar residues" evidence="3">
    <location>
        <begin position="81"/>
        <end position="92"/>
    </location>
</feature>
<organism evidence="5 6">
    <name type="scientific">Bombardia bombarda</name>
    <dbReference type="NCBI Taxonomy" id="252184"/>
    <lineage>
        <taxon>Eukaryota</taxon>
        <taxon>Fungi</taxon>
        <taxon>Dikarya</taxon>
        <taxon>Ascomycota</taxon>
        <taxon>Pezizomycotina</taxon>
        <taxon>Sordariomycetes</taxon>
        <taxon>Sordariomycetidae</taxon>
        <taxon>Sordariales</taxon>
        <taxon>Lasiosphaeriaceae</taxon>
        <taxon>Bombardia</taxon>
    </lineage>
</organism>
<feature type="compositionally biased region" description="Low complexity" evidence="3">
    <location>
        <begin position="683"/>
        <end position="712"/>
    </location>
</feature>
<feature type="compositionally biased region" description="Basic and acidic residues" evidence="3">
    <location>
        <begin position="29"/>
        <end position="38"/>
    </location>
</feature>
<feature type="compositionally biased region" description="Low complexity" evidence="3">
    <location>
        <begin position="856"/>
        <end position="873"/>
    </location>
</feature>
<keyword evidence="2" id="KW-0408">Iron</keyword>
<dbReference type="EMBL" id="JAULSR010000001">
    <property type="protein sequence ID" value="KAK0636614.1"/>
    <property type="molecule type" value="Genomic_DNA"/>
</dbReference>
<evidence type="ECO:0000256" key="1">
    <source>
        <dbReference type="ARBA" id="ARBA00022737"/>
    </source>
</evidence>
<dbReference type="InterPro" id="IPR015915">
    <property type="entry name" value="Kelch-typ_b-propeller"/>
</dbReference>